<dbReference type="Proteomes" id="UP000053024">
    <property type="component" value="Unassembled WGS sequence"/>
</dbReference>
<proteinExistence type="predicted"/>
<accession>A0A101TDI8</accession>
<keyword evidence="3" id="KW-1185">Reference proteome</keyword>
<reference evidence="2 3" key="1">
    <citation type="submission" date="2015-10" db="EMBL/GenBank/DDBJ databases">
        <title>Draft genome sequence of Streptomyces bungoensis DSM 41781, type strain for the species Streptomyces bungoensis.</title>
        <authorList>
            <person name="Ruckert C."/>
            <person name="Winkler A."/>
            <person name="Kalinowski J."/>
            <person name="Kampfer P."/>
            <person name="Glaeser S."/>
        </authorList>
    </citation>
    <scope>NUCLEOTIDE SEQUENCE [LARGE SCALE GENOMIC DNA]</scope>
    <source>
        <strain evidence="2 3">DSM 41781</strain>
    </source>
</reference>
<dbReference type="InterPro" id="IPR036182">
    <property type="entry name" value="PCuAC_sf"/>
</dbReference>
<feature type="chain" id="PRO_5007107192" description="Copper chaperone PCu(A)C" evidence="1">
    <location>
        <begin position="22"/>
        <end position="167"/>
    </location>
</feature>
<dbReference type="OrthoDB" id="3853901at2"/>
<dbReference type="AlphaFoldDB" id="A0A101TDI8"/>
<evidence type="ECO:0008006" key="4">
    <source>
        <dbReference type="Google" id="ProtNLM"/>
    </source>
</evidence>
<comment type="caution">
    <text evidence="2">The sequence shown here is derived from an EMBL/GenBank/DDBJ whole genome shotgun (WGS) entry which is preliminary data.</text>
</comment>
<dbReference type="STRING" id="285568.AQJ66_02175"/>
<organism evidence="2 3">
    <name type="scientific">Streptomyces bungoensis</name>
    <dbReference type="NCBI Taxonomy" id="285568"/>
    <lineage>
        <taxon>Bacteria</taxon>
        <taxon>Bacillati</taxon>
        <taxon>Actinomycetota</taxon>
        <taxon>Actinomycetes</taxon>
        <taxon>Kitasatosporales</taxon>
        <taxon>Streptomycetaceae</taxon>
        <taxon>Streptomyces</taxon>
    </lineage>
</organism>
<evidence type="ECO:0000313" key="2">
    <source>
        <dbReference type="EMBL" id="KUN90115.1"/>
    </source>
</evidence>
<keyword evidence="1" id="KW-0732">Signal</keyword>
<feature type="signal peptide" evidence="1">
    <location>
        <begin position="1"/>
        <end position="21"/>
    </location>
</feature>
<evidence type="ECO:0000313" key="3">
    <source>
        <dbReference type="Proteomes" id="UP000053024"/>
    </source>
</evidence>
<sequence length="167" mass="16790">MLLAASLSVALVFLTTGCANGSSAPTSDSTRPVTSSTAVPGRVHVVVTGEVDLTITDAVAHLDRSGDGSLHMTVRNDDDAPEHLGMVATPGGKRGELVGGKSAEGDGSPSTAGILVTSGTSVTFGSADGPRVPLHHVHGVSTRQTLPVALQFGVAGLVRFQARVSSP</sequence>
<name>A0A101TDI8_9ACTN</name>
<dbReference type="Gene3D" id="2.60.40.1890">
    <property type="entry name" value="PCu(A)C copper chaperone"/>
    <property type="match status" value="1"/>
</dbReference>
<gene>
    <name evidence="2" type="ORF">AQJ66_02175</name>
</gene>
<evidence type="ECO:0000256" key="1">
    <source>
        <dbReference type="SAM" id="SignalP"/>
    </source>
</evidence>
<dbReference type="EMBL" id="LMWX01000003">
    <property type="protein sequence ID" value="KUN90115.1"/>
    <property type="molecule type" value="Genomic_DNA"/>
</dbReference>
<protein>
    <recommendedName>
        <fullName evidence="4">Copper chaperone PCu(A)C</fullName>
    </recommendedName>
</protein>